<comment type="function">
    <text evidence="3">Alpha-L-fucosidase is responsible for hydrolyzing the alpha-1,6-linked fucose joined to the reducing-end N-acetylglucosamine of the carbohydrate moieties of glycoproteins.</text>
</comment>
<name>A0ABM0M4I2_SACKO</name>
<evidence type="ECO:0000313" key="12">
    <source>
        <dbReference type="RefSeq" id="XP_006814923.1"/>
    </source>
</evidence>
<dbReference type="InterPro" id="IPR017853">
    <property type="entry name" value="GH"/>
</dbReference>
<evidence type="ECO:0000256" key="6">
    <source>
        <dbReference type="ARBA" id="ARBA00022729"/>
    </source>
</evidence>
<dbReference type="InterPro" id="IPR031919">
    <property type="entry name" value="Fucosidase_C"/>
</dbReference>
<evidence type="ECO:0000256" key="2">
    <source>
        <dbReference type="ARBA" id="ARBA00000419"/>
    </source>
</evidence>
<evidence type="ECO:0000256" key="4">
    <source>
        <dbReference type="ARBA" id="ARBA00007951"/>
    </source>
</evidence>
<keyword evidence="7" id="KW-0378">Hydrolase</keyword>
<feature type="non-terminal residue" evidence="12">
    <location>
        <position position="1"/>
    </location>
</feature>
<dbReference type="PANTHER" id="PTHR10030">
    <property type="entry name" value="ALPHA-L-FUCOSIDASE"/>
    <property type="match status" value="1"/>
</dbReference>
<feature type="domain" description="Glycoside hydrolase family 29 N-terminal" evidence="9">
    <location>
        <begin position="7"/>
        <end position="121"/>
    </location>
</feature>
<evidence type="ECO:0000259" key="9">
    <source>
        <dbReference type="Pfam" id="PF01120"/>
    </source>
</evidence>
<gene>
    <name evidence="12" type="primary">LOC102804961</name>
</gene>
<evidence type="ECO:0000256" key="5">
    <source>
        <dbReference type="ARBA" id="ARBA00012662"/>
    </source>
</evidence>
<dbReference type="PRINTS" id="PR00741">
    <property type="entry name" value="GLHYDRLASE29"/>
</dbReference>
<dbReference type="Gene3D" id="3.20.20.80">
    <property type="entry name" value="Glycosidases"/>
    <property type="match status" value="1"/>
</dbReference>
<evidence type="ECO:0000256" key="1">
    <source>
        <dbReference type="ARBA" id="ARBA00000321"/>
    </source>
</evidence>
<dbReference type="Pfam" id="PF16757">
    <property type="entry name" value="Fucosidase_C"/>
    <property type="match status" value="1"/>
</dbReference>
<dbReference type="PROSITE" id="PS00385">
    <property type="entry name" value="ALPHA_L_FUCOSIDASE"/>
    <property type="match status" value="1"/>
</dbReference>
<evidence type="ECO:0000256" key="3">
    <source>
        <dbReference type="ARBA" id="ARBA00004071"/>
    </source>
</evidence>
<dbReference type="InterPro" id="IPR013780">
    <property type="entry name" value="Glyco_hydro_b"/>
</dbReference>
<dbReference type="GeneID" id="102804961"/>
<dbReference type="PANTHER" id="PTHR10030:SF37">
    <property type="entry name" value="ALPHA-L-FUCOSIDASE-RELATED"/>
    <property type="match status" value="1"/>
</dbReference>
<dbReference type="RefSeq" id="XP_006814923.1">
    <property type="nucleotide sequence ID" value="XM_006814860.1"/>
</dbReference>
<accession>A0ABM0M4I2</accession>
<protein>
    <recommendedName>
        <fullName evidence="5">alpha-L-fucosidase</fullName>
        <ecNumber evidence="5">3.2.1.51</ecNumber>
    </recommendedName>
</protein>
<keyword evidence="8" id="KW-0326">Glycosidase</keyword>
<keyword evidence="6" id="KW-0732">Signal</keyword>
<proteinExistence type="inferred from homology"/>
<feature type="domain" description="Alpha-L-fucosidase C-terminal" evidence="10">
    <location>
        <begin position="132"/>
        <end position="221"/>
    </location>
</feature>
<dbReference type="SUPFAM" id="SSF51445">
    <property type="entry name" value="(Trans)glycosidases"/>
    <property type="match status" value="1"/>
</dbReference>
<dbReference type="Gene3D" id="2.60.40.1180">
    <property type="entry name" value="Golgi alpha-mannosidase II"/>
    <property type="match status" value="1"/>
</dbReference>
<dbReference type="InterPro" id="IPR000933">
    <property type="entry name" value="Glyco_hydro_29"/>
</dbReference>
<keyword evidence="11" id="KW-1185">Reference proteome</keyword>
<evidence type="ECO:0000259" key="10">
    <source>
        <dbReference type="Pfam" id="PF16757"/>
    </source>
</evidence>
<dbReference type="Proteomes" id="UP000694865">
    <property type="component" value="Unplaced"/>
</dbReference>
<organism evidence="11 12">
    <name type="scientific">Saccoglossus kowalevskii</name>
    <name type="common">Acorn worm</name>
    <dbReference type="NCBI Taxonomy" id="10224"/>
    <lineage>
        <taxon>Eukaryota</taxon>
        <taxon>Metazoa</taxon>
        <taxon>Hemichordata</taxon>
        <taxon>Enteropneusta</taxon>
        <taxon>Harrimaniidae</taxon>
        <taxon>Saccoglossus</taxon>
    </lineage>
</organism>
<sequence length="224" mass="24946">GVFIISSPVKDKVVVNDRWGSNCKCKHGGYLTCNDHYNPGVLQKRKWEDCTTVDRGSWGYRRNVDLSSYLTMDDITDTLAEVVSCGGNMLLNVGPTHDGRIIPIFEERLRQTGDWLKVNGEAIYSSKPWTSQNDTVTKGIWFTSKPVNGEVVVYAIVLNWPSSNYLVLGTPVTSPKTTVNMLGYSPPLLWKQTATAGMNITMPNLSVNAMPCKWAWVLKLTNVV</sequence>
<reference evidence="12" key="1">
    <citation type="submission" date="2025-08" db="UniProtKB">
        <authorList>
            <consortium name="RefSeq"/>
        </authorList>
    </citation>
    <scope>IDENTIFICATION</scope>
    <source>
        <tissue evidence="12">Testes</tissue>
    </source>
</reference>
<dbReference type="InterPro" id="IPR016286">
    <property type="entry name" value="FUC_metazoa-typ"/>
</dbReference>
<dbReference type="EC" id="3.2.1.51" evidence="5"/>
<dbReference type="Pfam" id="PF01120">
    <property type="entry name" value="Alpha_L_fucos"/>
    <property type="match status" value="1"/>
</dbReference>
<dbReference type="InterPro" id="IPR018526">
    <property type="entry name" value="Glyco_hydro_29_CS"/>
</dbReference>
<evidence type="ECO:0000256" key="8">
    <source>
        <dbReference type="ARBA" id="ARBA00023295"/>
    </source>
</evidence>
<evidence type="ECO:0000256" key="7">
    <source>
        <dbReference type="ARBA" id="ARBA00022801"/>
    </source>
</evidence>
<dbReference type="SMART" id="SM00812">
    <property type="entry name" value="Alpha_L_fucos"/>
    <property type="match status" value="1"/>
</dbReference>
<comment type="catalytic activity">
    <reaction evidence="2">
        <text>a neolactoside IV(2)-alpha-Fuc-nLc4Cer(d18:0) + H2O = a neolactoside nLc4Cer(d18:0) + L-fucose</text>
        <dbReference type="Rhea" id="RHEA:49308"/>
        <dbReference type="ChEBI" id="CHEBI:2181"/>
        <dbReference type="ChEBI" id="CHEBI:15377"/>
        <dbReference type="ChEBI" id="CHEBI:91119"/>
        <dbReference type="ChEBI" id="CHEBI:91121"/>
    </reaction>
    <physiologicalReaction direction="left-to-right" evidence="2">
        <dbReference type="Rhea" id="RHEA:49309"/>
    </physiologicalReaction>
</comment>
<comment type="catalytic activity">
    <reaction evidence="1">
        <text>a neolactoside IV(2)-alpha-Fuc-nLc4Cer(d18:1(4E)) + H2O = a neolactoside nLc4Cer(d18:1(4E)) + L-fucose</text>
        <dbReference type="Rhea" id="RHEA:48224"/>
        <dbReference type="ChEBI" id="CHEBI:2181"/>
        <dbReference type="ChEBI" id="CHEBI:15377"/>
        <dbReference type="ChEBI" id="CHEBI:17006"/>
        <dbReference type="ChEBI" id="CHEBI:28691"/>
    </reaction>
    <physiologicalReaction direction="left-to-right" evidence="1">
        <dbReference type="Rhea" id="RHEA:48225"/>
    </physiologicalReaction>
</comment>
<dbReference type="InterPro" id="IPR057739">
    <property type="entry name" value="Glyco_hydro_29_N"/>
</dbReference>
<evidence type="ECO:0000313" key="11">
    <source>
        <dbReference type="Proteomes" id="UP000694865"/>
    </source>
</evidence>
<comment type="similarity">
    <text evidence="4">Belongs to the glycosyl hydrolase 29 family.</text>
</comment>